<evidence type="ECO:0000313" key="5">
    <source>
        <dbReference type="Proteomes" id="UP000001593"/>
    </source>
</evidence>
<dbReference type="SUPFAM" id="SSF47095">
    <property type="entry name" value="HMG-box"/>
    <property type="match status" value="1"/>
</dbReference>
<dbReference type="HOGENOM" id="CLU_300771_0_0_1"/>
<feature type="compositionally biased region" description="Basic and acidic residues" evidence="2">
    <location>
        <begin position="768"/>
        <end position="793"/>
    </location>
</feature>
<dbReference type="PANTHER" id="PTHR46584:SF1">
    <property type="entry name" value="HMG DOMAIN-CONTAINING PROTEIN 4"/>
    <property type="match status" value="1"/>
</dbReference>
<feature type="compositionally biased region" description="Polar residues" evidence="2">
    <location>
        <begin position="517"/>
        <end position="533"/>
    </location>
</feature>
<dbReference type="Proteomes" id="UP000001593">
    <property type="component" value="Unassembled WGS sequence"/>
</dbReference>
<dbReference type="SMART" id="SM00398">
    <property type="entry name" value="HMG"/>
    <property type="match status" value="1"/>
</dbReference>
<feature type="compositionally biased region" description="Basic residues" evidence="2">
    <location>
        <begin position="1"/>
        <end position="12"/>
    </location>
</feature>
<feature type="compositionally biased region" description="Basic residues" evidence="2">
    <location>
        <begin position="477"/>
        <end position="486"/>
    </location>
</feature>
<feature type="region of interest" description="Disordered" evidence="2">
    <location>
        <begin position="849"/>
        <end position="872"/>
    </location>
</feature>
<dbReference type="Pfam" id="PF00505">
    <property type="entry name" value="HMG_box"/>
    <property type="match status" value="1"/>
</dbReference>
<keyword evidence="1" id="KW-0238">DNA-binding</keyword>
<feature type="region of interest" description="Disordered" evidence="2">
    <location>
        <begin position="1"/>
        <end position="391"/>
    </location>
</feature>
<dbReference type="STRING" id="45351.A7RQN9"/>
<evidence type="ECO:0000256" key="1">
    <source>
        <dbReference type="PROSITE-ProRule" id="PRU00267"/>
    </source>
</evidence>
<feature type="compositionally biased region" description="Low complexity" evidence="2">
    <location>
        <begin position="91"/>
        <end position="100"/>
    </location>
</feature>
<dbReference type="PhylomeDB" id="A7RQN9"/>
<organism evidence="4 5">
    <name type="scientific">Nematostella vectensis</name>
    <name type="common">Starlet sea anemone</name>
    <dbReference type="NCBI Taxonomy" id="45351"/>
    <lineage>
        <taxon>Eukaryota</taxon>
        <taxon>Metazoa</taxon>
        <taxon>Cnidaria</taxon>
        <taxon>Anthozoa</taxon>
        <taxon>Hexacorallia</taxon>
        <taxon>Actiniaria</taxon>
        <taxon>Edwardsiidae</taxon>
        <taxon>Nematostella</taxon>
    </lineage>
</organism>
<dbReference type="PANTHER" id="PTHR46584">
    <property type="entry name" value="HMG DOMAIN-CONTAINING PROTEIN 4"/>
    <property type="match status" value="1"/>
</dbReference>
<dbReference type="eggNOG" id="ENOG502QSH9">
    <property type="taxonomic scope" value="Eukaryota"/>
</dbReference>
<dbReference type="Gene3D" id="1.10.30.10">
    <property type="entry name" value="High mobility group box domain"/>
    <property type="match status" value="1"/>
</dbReference>
<protein>
    <recommendedName>
        <fullName evidence="3">HMG box domain-containing protein</fullName>
    </recommendedName>
</protein>
<feature type="compositionally biased region" description="Basic and acidic residues" evidence="2">
    <location>
        <begin position="307"/>
        <end position="358"/>
    </location>
</feature>
<evidence type="ECO:0000259" key="3">
    <source>
        <dbReference type="PROSITE" id="PS50118"/>
    </source>
</evidence>
<name>A7RQN9_NEMVE</name>
<feature type="compositionally biased region" description="Basic and acidic residues" evidence="2">
    <location>
        <begin position="584"/>
        <end position="601"/>
    </location>
</feature>
<feature type="compositionally biased region" description="Basic residues" evidence="2">
    <location>
        <begin position="754"/>
        <end position="764"/>
    </location>
</feature>
<feature type="compositionally biased region" description="Polar residues" evidence="2">
    <location>
        <begin position="240"/>
        <end position="268"/>
    </location>
</feature>
<feature type="region of interest" description="Disordered" evidence="2">
    <location>
        <begin position="418"/>
        <end position="684"/>
    </location>
</feature>
<dbReference type="GO" id="GO:0003677">
    <property type="term" value="F:DNA binding"/>
    <property type="evidence" value="ECO:0007669"/>
    <property type="project" value="UniProtKB-UniRule"/>
</dbReference>
<keyword evidence="5" id="KW-1185">Reference proteome</keyword>
<evidence type="ECO:0000313" key="4">
    <source>
        <dbReference type="EMBL" id="EDO46142.1"/>
    </source>
</evidence>
<feature type="compositionally biased region" description="Polar residues" evidence="2">
    <location>
        <begin position="190"/>
        <end position="210"/>
    </location>
</feature>
<dbReference type="PROSITE" id="PS50118">
    <property type="entry name" value="HMG_BOX_2"/>
    <property type="match status" value="1"/>
</dbReference>
<dbReference type="CDD" id="cd00084">
    <property type="entry name" value="HMG-box_SF"/>
    <property type="match status" value="1"/>
</dbReference>
<dbReference type="InterPro" id="IPR036910">
    <property type="entry name" value="HMG_box_dom_sf"/>
</dbReference>
<feature type="DNA-binding region" description="HMG box" evidence="1">
    <location>
        <begin position="794"/>
        <end position="853"/>
    </location>
</feature>
<dbReference type="InterPro" id="IPR042477">
    <property type="entry name" value="HMGXB4"/>
</dbReference>
<dbReference type="InParanoid" id="A7RQN9"/>
<feature type="domain" description="HMG box" evidence="3">
    <location>
        <begin position="794"/>
        <end position="853"/>
    </location>
</feature>
<reference evidence="4 5" key="1">
    <citation type="journal article" date="2007" name="Science">
        <title>Sea anemone genome reveals ancestral eumetazoan gene repertoire and genomic organization.</title>
        <authorList>
            <person name="Putnam N.H."/>
            <person name="Srivastava M."/>
            <person name="Hellsten U."/>
            <person name="Dirks B."/>
            <person name="Chapman J."/>
            <person name="Salamov A."/>
            <person name="Terry A."/>
            <person name="Shapiro H."/>
            <person name="Lindquist E."/>
            <person name="Kapitonov V.V."/>
            <person name="Jurka J."/>
            <person name="Genikhovich G."/>
            <person name="Grigoriev I.V."/>
            <person name="Lucas S.M."/>
            <person name="Steele R.E."/>
            <person name="Finnerty J.R."/>
            <person name="Technau U."/>
            <person name="Martindale M.Q."/>
            <person name="Rokhsar D.S."/>
        </authorList>
    </citation>
    <scope>NUCLEOTIDE SEQUENCE [LARGE SCALE GENOMIC DNA]</scope>
    <source>
        <strain evidence="5">CH2 X CH6</strain>
    </source>
</reference>
<feature type="compositionally biased region" description="Basic and acidic residues" evidence="2">
    <location>
        <begin position="726"/>
        <end position="739"/>
    </location>
</feature>
<accession>A7RQN9</accession>
<dbReference type="InterPro" id="IPR009071">
    <property type="entry name" value="HMG_box_dom"/>
</dbReference>
<dbReference type="EMBL" id="DS469529">
    <property type="protein sequence ID" value="EDO46142.1"/>
    <property type="molecule type" value="Genomic_DNA"/>
</dbReference>
<feature type="compositionally biased region" description="Basic and acidic residues" evidence="2">
    <location>
        <begin position="547"/>
        <end position="564"/>
    </location>
</feature>
<feature type="compositionally biased region" description="Basic and acidic residues" evidence="2">
    <location>
        <begin position="621"/>
        <end position="639"/>
    </location>
</feature>
<evidence type="ECO:0000256" key="2">
    <source>
        <dbReference type="SAM" id="MobiDB-lite"/>
    </source>
</evidence>
<sequence length="995" mass="108423">MSSKRPSKRKRVSGTPTQDLESPIGGSSLPKSAKYDDNLLADSSSIRRSSRPPKPKAIDEDFIEIGLGSPKSHTEAPTSRFNFQPARRQSLESAETSVEASARRSSRATKKKLAEEFVDLNARSPKTEDQVRLLSSTPSDVSNKDAAKVRKSSRPPKPKRFGDDDGMDTNLSSPKSDFDFQLPIALERAASTSSANSMDNPVSPEGTNVRRSFRSPKPKILDGELPFLALPPKSIDLTKQPESLSTAGARTPSKANKTNPNQMSSTGQELHPSSGLPKPGGPNTKHRISADLTEGHKRETRKSYKSFLKELGYEERLEELPEKPGGPVKKDKGKDKSSNFDDSRESVRKSGNAKKDAPALKSSPFQPEANKGAHVPPTSDGSPKVRVSSRTPIPKRTFALLDESLDLVSPTALGGILYEFNAPQQRKRDRPTEDFDLGQTQKEVAGGKSRKATSVREASETAPLPSVSSATQEKTPKLKPSKKSRKTTTPTAVPEKIANTDNSFAVEGPKQVKKSNKNSGKQGDKAITSTKQGAASREKPKHRHSKSKEVDKSHSEVKEEDQHIILKVHLTHSDSSAHKKHHTHIDPEKKHHTDSNKHHSDSPTNKKHKHKHSSPSQDEAADGKNKKSVQEKSVVDKSGKPAKASKKREHSISGGDTDSVTKKKKKKAAGKGDSVQTSEDGAKDVKKIFIKFKGLTGVPSAEQVISEKKKKKKSILPPETQLGLPKQEHVKLVIKKDKAGNVSGKSDVKSPQKQPKRQDHKPKTPKASPEKRSCGKENTAKKAKEDRGTPEKQKKSLVTGYLLYCKQERSKIAEANPGLEFAKISMKVGEAWNSLPEDDKQVYRNKAKEIKAKQGIPESSKPETGTSSVPSTQPIDMAAHLKLLGESLTTIGTTLRAQEAMEVHGTLSVLLDSILCAMCPLTFLTSQVEELNGCSVKTQETMEVHGTLSVLLDSILCAMCPLTFLTSQVEELNGCSVKTQAKILDDLAYIMPGLG</sequence>
<dbReference type="AlphaFoldDB" id="A7RQN9"/>
<feature type="compositionally biased region" description="Basic residues" evidence="2">
    <location>
        <begin position="149"/>
        <end position="159"/>
    </location>
</feature>
<proteinExistence type="predicted"/>
<feature type="region of interest" description="Disordered" evidence="2">
    <location>
        <begin position="699"/>
        <end position="793"/>
    </location>
</feature>
<gene>
    <name evidence="4" type="ORF">NEMVEDRAFT_v1g240009</name>
</gene>
<feature type="compositionally biased region" description="Polar residues" evidence="2">
    <location>
        <begin position="862"/>
        <end position="872"/>
    </location>
</feature>
<dbReference type="GO" id="GO:0005634">
    <property type="term" value="C:nucleus"/>
    <property type="evidence" value="ECO:0007669"/>
    <property type="project" value="UniProtKB-UniRule"/>
</dbReference>
<keyword evidence="1" id="KW-0539">Nucleus</keyword>